<dbReference type="EMBL" id="BJNP01000008">
    <property type="protein sequence ID" value="GEC71484.1"/>
    <property type="molecule type" value="Genomic_DNA"/>
</dbReference>
<organism evidence="1 2">
    <name type="scientific">Flavobacterium flevense</name>
    <dbReference type="NCBI Taxonomy" id="983"/>
    <lineage>
        <taxon>Bacteria</taxon>
        <taxon>Pseudomonadati</taxon>
        <taxon>Bacteroidota</taxon>
        <taxon>Flavobacteriia</taxon>
        <taxon>Flavobacteriales</taxon>
        <taxon>Flavobacteriaceae</taxon>
        <taxon>Flavobacterium</taxon>
    </lineage>
</organism>
<dbReference type="Proteomes" id="UP000316775">
    <property type="component" value="Unassembled WGS sequence"/>
</dbReference>
<dbReference type="PANTHER" id="PTHR40037:SF1">
    <property type="entry name" value="PHOSPHOESTERASE SAOUHSC_00951-RELATED"/>
    <property type="match status" value="1"/>
</dbReference>
<protein>
    <recommendedName>
        <fullName evidence="3">2'-5' RNA ligase</fullName>
    </recommendedName>
</protein>
<reference evidence="1 2" key="1">
    <citation type="submission" date="2019-06" db="EMBL/GenBank/DDBJ databases">
        <title>Whole genome shotgun sequence of Flavobacterium flevense NBRC 14960.</title>
        <authorList>
            <person name="Hosoyama A."/>
            <person name="Uohara A."/>
            <person name="Ohji S."/>
            <person name="Ichikawa N."/>
        </authorList>
    </citation>
    <scope>NUCLEOTIDE SEQUENCE [LARGE SCALE GENOMIC DNA]</scope>
    <source>
        <strain evidence="1 2">NBRC 14960</strain>
    </source>
</reference>
<dbReference type="STRING" id="983.SAMN05443543_106199"/>
<dbReference type="Pfam" id="PF13563">
    <property type="entry name" value="2_5_RNA_ligase2"/>
    <property type="match status" value="1"/>
</dbReference>
<evidence type="ECO:0000313" key="1">
    <source>
        <dbReference type="EMBL" id="GEC71484.1"/>
    </source>
</evidence>
<accession>A0A4Y4AY25</accession>
<sequence length="187" mass="21602">MQNKYSVVISPPEAIIITVKTMKEALFNEIDWFNSKNSLAHITINEFMTSDNEIEILKKQLETIAESLKPVHVHLNAFDNYPNGAFFIAPDAVSKIDLKKIMKHVNQSFRAKTIIKSSEPHLSIGRKLSPENIATAYRLFSEPIDLNFVCNRITLRCFNPEMRQFEIIEHFEFKNNPKPTFEQGTLF</sequence>
<proteinExistence type="predicted"/>
<dbReference type="SUPFAM" id="SSF55144">
    <property type="entry name" value="LigT-like"/>
    <property type="match status" value="1"/>
</dbReference>
<keyword evidence="2" id="KW-1185">Reference proteome</keyword>
<evidence type="ECO:0008006" key="3">
    <source>
        <dbReference type="Google" id="ProtNLM"/>
    </source>
</evidence>
<dbReference type="AlphaFoldDB" id="A0A4Y4AY25"/>
<dbReference type="Gene3D" id="3.90.1140.10">
    <property type="entry name" value="Cyclic phosphodiesterase"/>
    <property type="match status" value="1"/>
</dbReference>
<name>A0A4Y4AY25_9FLAO</name>
<dbReference type="PANTHER" id="PTHR40037">
    <property type="entry name" value="PHOSPHOESTERASE YJCG-RELATED"/>
    <property type="match status" value="1"/>
</dbReference>
<evidence type="ECO:0000313" key="2">
    <source>
        <dbReference type="Proteomes" id="UP000316775"/>
    </source>
</evidence>
<dbReference type="RefSeq" id="WP_073245315.1">
    <property type="nucleotide sequence ID" value="NZ_BJNP01000008.1"/>
</dbReference>
<dbReference type="OrthoDB" id="980044at2"/>
<dbReference type="InterPro" id="IPR050580">
    <property type="entry name" value="2H_phosphoesterase_YjcG-like"/>
</dbReference>
<comment type="caution">
    <text evidence="1">The sequence shown here is derived from an EMBL/GenBank/DDBJ whole genome shotgun (WGS) entry which is preliminary data.</text>
</comment>
<gene>
    <name evidence="1" type="ORF">FFL01_10230</name>
</gene>
<dbReference type="InterPro" id="IPR009097">
    <property type="entry name" value="Cyclic_Pdiesterase"/>
</dbReference>